<evidence type="ECO:0000256" key="14">
    <source>
        <dbReference type="SAM" id="MobiDB-lite"/>
    </source>
</evidence>
<dbReference type="SUPFAM" id="SSF53955">
    <property type="entry name" value="Lysozyme-like"/>
    <property type="match status" value="1"/>
</dbReference>
<dbReference type="GO" id="GO:0009002">
    <property type="term" value="F:serine-type D-Ala-D-Ala carboxypeptidase activity"/>
    <property type="evidence" value="ECO:0007669"/>
    <property type="project" value="UniProtKB-EC"/>
</dbReference>
<evidence type="ECO:0000259" key="15">
    <source>
        <dbReference type="PROSITE" id="PS51178"/>
    </source>
</evidence>
<keyword evidence="18" id="KW-1185">Reference proteome</keyword>
<dbReference type="GO" id="GO:0008658">
    <property type="term" value="F:penicillin binding"/>
    <property type="evidence" value="ECO:0007669"/>
    <property type="project" value="InterPro"/>
</dbReference>
<evidence type="ECO:0000256" key="3">
    <source>
        <dbReference type="ARBA" id="ARBA00022645"/>
    </source>
</evidence>
<dbReference type="GO" id="GO:0030288">
    <property type="term" value="C:outer membrane-bounded periplasmic space"/>
    <property type="evidence" value="ECO:0007669"/>
    <property type="project" value="TreeGrafter"/>
</dbReference>
<dbReference type="EMBL" id="PPTT01000019">
    <property type="protein sequence ID" value="RDB67963.1"/>
    <property type="molecule type" value="Genomic_DNA"/>
</dbReference>
<dbReference type="Proteomes" id="UP000270112">
    <property type="component" value="Unassembled WGS sequence"/>
</dbReference>
<comment type="similarity">
    <text evidence="2">In the N-terminal section; belongs to the glycosyltransferase 51 family.</text>
</comment>
<dbReference type="GO" id="GO:0071555">
    <property type="term" value="P:cell wall organization"/>
    <property type="evidence" value="ECO:0007669"/>
    <property type="project" value="UniProtKB-KW"/>
</dbReference>
<proteinExistence type="inferred from homology"/>
<comment type="caution">
    <text evidence="17">The sequence shown here is derived from an EMBL/GenBank/DDBJ whole genome shotgun (WGS) entry which is preliminary data.</text>
</comment>
<name>A0A3N0IXW3_9ACTN</name>
<dbReference type="Gene3D" id="3.40.710.10">
    <property type="entry name" value="DD-peptidase/beta-lactamase superfamily"/>
    <property type="match status" value="1"/>
</dbReference>
<evidence type="ECO:0000256" key="2">
    <source>
        <dbReference type="ARBA" id="ARBA00007739"/>
    </source>
</evidence>
<evidence type="ECO:0000256" key="1">
    <source>
        <dbReference type="ARBA" id="ARBA00007090"/>
    </source>
</evidence>
<dbReference type="PROSITE" id="PS51178">
    <property type="entry name" value="PASTA"/>
    <property type="match status" value="1"/>
</dbReference>
<reference evidence="16 18" key="1">
    <citation type="journal article" date="2018" name="Elife">
        <title>Discovery and characterization of a prevalent human gut bacterial enzyme sufficient for the inactivation of a family of plant toxins.</title>
        <authorList>
            <person name="Koppel N."/>
            <person name="Bisanz J.E."/>
            <person name="Pandelia M.E."/>
            <person name="Turnbaugh P.J."/>
            <person name="Balskus E.P."/>
        </authorList>
    </citation>
    <scope>NUCLEOTIDE SEQUENCE [LARGE SCALE GENOMIC DNA]</scope>
    <source>
        <strain evidence="16 18">DSM 16107</strain>
    </source>
</reference>
<evidence type="ECO:0000313" key="19">
    <source>
        <dbReference type="Proteomes" id="UP000270112"/>
    </source>
</evidence>
<keyword evidence="8" id="KW-0133">Cell shape</keyword>
<dbReference type="RefSeq" id="WP_114546797.1">
    <property type="nucleotide sequence ID" value="NZ_PPTT01000019.1"/>
</dbReference>
<reference evidence="19" key="2">
    <citation type="submission" date="2018-05" db="EMBL/GenBank/DDBJ databases">
        <title>Genome Sequencing of selected type strains of the family Eggerthellaceae.</title>
        <authorList>
            <person name="Danylec N."/>
            <person name="Stoll D.A."/>
            <person name="Doetsch A."/>
            <person name="Huch M."/>
        </authorList>
    </citation>
    <scope>NUCLEOTIDE SEQUENCE [LARGE SCALE GENOMIC DNA]</scope>
    <source>
        <strain evidence="19">DSM 16107</strain>
    </source>
</reference>
<feature type="domain" description="PASTA" evidence="15">
    <location>
        <begin position="660"/>
        <end position="717"/>
    </location>
</feature>
<keyword evidence="7" id="KW-0378">Hydrolase</keyword>
<comment type="similarity">
    <text evidence="1">In the C-terminal section; belongs to the transpeptidase family.</text>
</comment>
<dbReference type="SUPFAM" id="SSF56601">
    <property type="entry name" value="beta-lactamase/transpeptidase-like"/>
    <property type="match status" value="1"/>
</dbReference>
<dbReference type="Pfam" id="PF03793">
    <property type="entry name" value="PASTA"/>
    <property type="match status" value="1"/>
</dbReference>
<protein>
    <submittedName>
        <fullName evidence="17">Glycosyl transferase</fullName>
    </submittedName>
</protein>
<dbReference type="Proteomes" id="UP000253817">
    <property type="component" value="Unassembled WGS sequence"/>
</dbReference>
<dbReference type="InterPro" id="IPR050396">
    <property type="entry name" value="Glycosyltr_51/Transpeptidase"/>
</dbReference>
<accession>A0A3N0IXW3</accession>
<comment type="catalytic activity">
    <reaction evidence="12">
        <text>Preferential cleavage: (Ac)2-L-Lys-D-Ala-|-D-Ala. Also transpeptidation of peptidyl-alanyl moieties that are N-acyl substituents of D-alanine.</text>
        <dbReference type="EC" id="3.4.16.4"/>
    </reaction>
</comment>
<evidence type="ECO:0000256" key="8">
    <source>
        <dbReference type="ARBA" id="ARBA00022960"/>
    </source>
</evidence>
<dbReference type="InterPro" id="IPR001264">
    <property type="entry name" value="Glyco_trans_51"/>
</dbReference>
<dbReference type="Pfam" id="PF00905">
    <property type="entry name" value="Transpeptidase"/>
    <property type="match status" value="1"/>
</dbReference>
<evidence type="ECO:0000256" key="9">
    <source>
        <dbReference type="ARBA" id="ARBA00022984"/>
    </source>
</evidence>
<keyword evidence="10" id="KW-0511">Multifunctional enzyme</keyword>
<dbReference type="PANTHER" id="PTHR32282:SF33">
    <property type="entry name" value="PEPTIDOGLYCAN GLYCOSYLTRANSFERASE"/>
    <property type="match status" value="1"/>
</dbReference>
<keyword evidence="4" id="KW-0645">Protease</keyword>
<evidence type="ECO:0000256" key="6">
    <source>
        <dbReference type="ARBA" id="ARBA00022679"/>
    </source>
</evidence>
<dbReference type="FunFam" id="1.10.3810.10:FF:000001">
    <property type="entry name" value="Penicillin-binding protein 1A"/>
    <property type="match status" value="1"/>
</dbReference>
<dbReference type="CDD" id="cd06577">
    <property type="entry name" value="PASTA_pknB"/>
    <property type="match status" value="1"/>
</dbReference>
<dbReference type="InterPro" id="IPR036950">
    <property type="entry name" value="PBP_transglycosylase"/>
</dbReference>
<dbReference type="GO" id="GO:0008955">
    <property type="term" value="F:peptidoglycan glycosyltransferase activity"/>
    <property type="evidence" value="ECO:0007669"/>
    <property type="project" value="UniProtKB-EC"/>
</dbReference>
<keyword evidence="11" id="KW-0961">Cell wall biogenesis/degradation</keyword>
<evidence type="ECO:0000256" key="10">
    <source>
        <dbReference type="ARBA" id="ARBA00023268"/>
    </source>
</evidence>
<reference evidence="17" key="3">
    <citation type="journal article" date="2019" name="Microbiol. Resour. Announc.">
        <title>Draft Genome Sequences of Type Strains of Gordonibacter faecihominis, Paraeggerthella hongkongensis, Parvibacter caecicola,Slackia equolifaciens, Slackia faecicanis, and Slackia isoflavoniconvertens.</title>
        <authorList>
            <person name="Danylec N."/>
            <person name="Stoll D.A."/>
            <person name="Dotsch A."/>
            <person name="Huch M."/>
        </authorList>
    </citation>
    <scope>NUCLEOTIDE SEQUENCE</scope>
    <source>
        <strain evidence="17">DSM 16107</strain>
    </source>
</reference>
<organism evidence="17 19">
    <name type="scientific">Eggerthella sinensis</name>
    <dbReference type="NCBI Taxonomy" id="242230"/>
    <lineage>
        <taxon>Bacteria</taxon>
        <taxon>Bacillati</taxon>
        <taxon>Actinomycetota</taxon>
        <taxon>Coriobacteriia</taxon>
        <taxon>Eggerthellales</taxon>
        <taxon>Eggerthellaceae</taxon>
        <taxon>Eggerthella</taxon>
    </lineage>
</organism>
<keyword evidence="9" id="KW-0573">Peptidoglycan synthesis</keyword>
<feature type="region of interest" description="Disordered" evidence="14">
    <location>
        <begin position="621"/>
        <end position="667"/>
    </location>
</feature>
<dbReference type="Pfam" id="PF00912">
    <property type="entry name" value="Transgly"/>
    <property type="match status" value="1"/>
</dbReference>
<evidence type="ECO:0000313" key="17">
    <source>
        <dbReference type="EMBL" id="RNM41818.1"/>
    </source>
</evidence>
<comment type="catalytic activity">
    <reaction evidence="13">
        <text>[GlcNAc-(1-&gt;4)-Mur2Ac(oyl-L-Ala-gamma-D-Glu-L-Lys-D-Ala-D-Ala)](n)-di-trans,octa-cis-undecaprenyl diphosphate + beta-D-GlcNAc-(1-&gt;4)-Mur2Ac(oyl-L-Ala-gamma-D-Glu-L-Lys-D-Ala-D-Ala)-di-trans,octa-cis-undecaprenyl diphosphate = [GlcNAc-(1-&gt;4)-Mur2Ac(oyl-L-Ala-gamma-D-Glu-L-Lys-D-Ala-D-Ala)](n+1)-di-trans,octa-cis-undecaprenyl diphosphate + di-trans,octa-cis-undecaprenyl diphosphate + H(+)</text>
        <dbReference type="Rhea" id="RHEA:23708"/>
        <dbReference type="Rhea" id="RHEA-COMP:9602"/>
        <dbReference type="Rhea" id="RHEA-COMP:9603"/>
        <dbReference type="ChEBI" id="CHEBI:15378"/>
        <dbReference type="ChEBI" id="CHEBI:58405"/>
        <dbReference type="ChEBI" id="CHEBI:60033"/>
        <dbReference type="ChEBI" id="CHEBI:78435"/>
        <dbReference type="EC" id="2.4.99.28"/>
    </reaction>
</comment>
<evidence type="ECO:0000313" key="18">
    <source>
        <dbReference type="Proteomes" id="UP000253817"/>
    </source>
</evidence>
<dbReference type="EMBL" id="QICC01000026">
    <property type="protein sequence ID" value="RNM41818.1"/>
    <property type="molecule type" value="Genomic_DNA"/>
</dbReference>
<dbReference type="InterPro" id="IPR012338">
    <property type="entry name" value="Beta-lactam/transpept-like"/>
</dbReference>
<keyword evidence="5" id="KW-0328">Glycosyltransferase</keyword>
<keyword evidence="3" id="KW-0121">Carboxypeptidase</keyword>
<dbReference type="GO" id="GO:0009252">
    <property type="term" value="P:peptidoglycan biosynthetic process"/>
    <property type="evidence" value="ECO:0007669"/>
    <property type="project" value="UniProtKB-KW"/>
</dbReference>
<evidence type="ECO:0000256" key="11">
    <source>
        <dbReference type="ARBA" id="ARBA00023316"/>
    </source>
</evidence>
<evidence type="ECO:0000256" key="5">
    <source>
        <dbReference type="ARBA" id="ARBA00022676"/>
    </source>
</evidence>
<feature type="compositionally biased region" description="Basic and acidic residues" evidence="14">
    <location>
        <begin position="645"/>
        <end position="655"/>
    </location>
</feature>
<dbReference type="OrthoDB" id="9766909at2"/>
<evidence type="ECO:0000256" key="4">
    <source>
        <dbReference type="ARBA" id="ARBA00022670"/>
    </source>
</evidence>
<evidence type="ECO:0000256" key="13">
    <source>
        <dbReference type="ARBA" id="ARBA00049902"/>
    </source>
</evidence>
<sequence>MRTHAVKWALVFTMVALCFVGYAAVQGVLHVMDGWTKDLPSIEDTDFTNTSRESLMYAGDESTLLAEFQLEKRYPVTYDEVSHFVLEGTVDTEDVRFYEHTGVDIPGIARAALNNLRGGDLEGASTITQQLVRNTVLSEEATDISFKRKIREAQLAMDLEKRFDKDDILVKYLNIINYGDGCYGIEAAAQNYFQVAAIDLTLAQAATLVGIPQSPTFLNPKEYPEACLDRRNVVLDRMLAAGDITQEEHDSAQAEELGLDPEPDAPTDGIYAYPYFTSYVRELLFDENNPYGCSYADLFKGGLTIYTTLDTALQDEAIAAVDNQRANMDANLDASIVAIDVATGQVKAMTRGVPYGSGEGESQVNIATGSGGTGRQAGSTFKAFTLAAAIEQGISPQTLIDCSSPLKAGQDGAPQDFENFGGASYGIQTIQGATAISSNTGYLRLSNSIGQSSTTEMASRLGVTSEMSPVYTATEGVADVNPLEMASAYATLASGGMKRDPVVITKILDRDGTVIYEAGDTSERVLDEAVSAATTKVLQTVFTQSGATANSAQLNSGQPVAGKTGTASLFTDHWLVGYTPSLSCAAWIGDPSGAVPTDTSLTANALWKDFMDRATAGKEIENFPTVKDPPYNNPYNTAQKSKLGKKVEDTKKDDSTDSGTKDVNAAPSAVGRTYDEAIEILNGYKAGYLEEYSDTVPKGTVISQSVQGGQVVIVVSLGPKPAA</sequence>
<evidence type="ECO:0000256" key="12">
    <source>
        <dbReference type="ARBA" id="ARBA00034000"/>
    </source>
</evidence>
<gene>
    <name evidence="16" type="ORF">C1876_11090</name>
    <name evidence="17" type="ORF">DMP09_08010</name>
</gene>
<dbReference type="Gene3D" id="1.10.3810.10">
    <property type="entry name" value="Biosynthetic peptidoglycan transglycosylase-like"/>
    <property type="match status" value="1"/>
</dbReference>
<dbReference type="InterPro" id="IPR023346">
    <property type="entry name" value="Lysozyme-like_dom_sf"/>
</dbReference>
<dbReference type="Gene3D" id="3.30.10.20">
    <property type="match status" value="1"/>
</dbReference>
<dbReference type="InterPro" id="IPR005543">
    <property type="entry name" value="PASTA_dom"/>
</dbReference>
<dbReference type="GO" id="GO:0008360">
    <property type="term" value="P:regulation of cell shape"/>
    <property type="evidence" value="ECO:0007669"/>
    <property type="project" value="UniProtKB-KW"/>
</dbReference>
<dbReference type="InterPro" id="IPR001460">
    <property type="entry name" value="PCN-bd_Tpept"/>
</dbReference>
<dbReference type="GO" id="GO:0006508">
    <property type="term" value="P:proteolysis"/>
    <property type="evidence" value="ECO:0007669"/>
    <property type="project" value="UniProtKB-KW"/>
</dbReference>
<dbReference type="PANTHER" id="PTHR32282">
    <property type="entry name" value="BINDING PROTEIN TRANSPEPTIDASE, PUTATIVE-RELATED"/>
    <property type="match status" value="1"/>
</dbReference>
<evidence type="ECO:0000313" key="16">
    <source>
        <dbReference type="EMBL" id="RDB67963.1"/>
    </source>
</evidence>
<evidence type="ECO:0000256" key="7">
    <source>
        <dbReference type="ARBA" id="ARBA00022801"/>
    </source>
</evidence>
<keyword evidence="6 17" id="KW-0808">Transferase</keyword>
<dbReference type="AlphaFoldDB" id="A0A3N0IXW3"/>